<feature type="region of interest" description="Disordered" evidence="1">
    <location>
        <begin position="1"/>
        <end position="34"/>
    </location>
</feature>
<accession>A0AAD6PAF1</accession>
<evidence type="ECO:0000313" key="4">
    <source>
        <dbReference type="Proteomes" id="UP001162972"/>
    </source>
</evidence>
<gene>
    <name evidence="3" type="ORF">OIU84_027449</name>
</gene>
<comment type="caution">
    <text evidence="3">The sequence shown here is derived from an EMBL/GenBank/DDBJ whole genome shotgun (WGS) entry which is preliminary data.</text>
</comment>
<evidence type="ECO:0000259" key="2">
    <source>
        <dbReference type="Pfam" id="PF14111"/>
    </source>
</evidence>
<dbReference type="InterPro" id="IPR025558">
    <property type="entry name" value="DUF4283"/>
</dbReference>
<feature type="compositionally biased region" description="Basic and acidic residues" evidence="1">
    <location>
        <begin position="283"/>
        <end position="305"/>
    </location>
</feature>
<feature type="region of interest" description="Disordered" evidence="1">
    <location>
        <begin position="279"/>
        <end position="337"/>
    </location>
</feature>
<proteinExistence type="predicted"/>
<evidence type="ECO:0000256" key="1">
    <source>
        <dbReference type="SAM" id="MobiDB-lite"/>
    </source>
</evidence>
<organism evidence="3 4">
    <name type="scientific">Salix udensis</name>
    <dbReference type="NCBI Taxonomy" id="889485"/>
    <lineage>
        <taxon>Eukaryota</taxon>
        <taxon>Viridiplantae</taxon>
        <taxon>Streptophyta</taxon>
        <taxon>Embryophyta</taxon>
        <taxon>Tracheophyta</taxon>
        <taxon>Spermatophyta</taxon>
        <taxon>Magnoliopsida</taxon>
        <taxon>eudicotyledons</taxon>
        <taxon>Gunneridae</taxon>
        <taxon>Pentapetalae</taxon>
        <taxon>rosids</taxon>
        <taxon>fabids</taxon>
        <taxon>Malpighiales</taxon>
        <taxon>Salicaceae</taxon>
        <taxon>Saliceae</taxon>
        <taxon>Salix</taxon>
    </lineage>
</organism>
<keyword evidence="4" id="KW-1185">Reference proteome</keyword>
<dbReference type="EMBL" id="JAPFFJ010000007">
    <property type="protein sequence ID" value="KAJ6422489.1"/>
    <property type="molecule type" value="Genomic_DNA"/>
</dbReference>
<dbReference type="InterPro" id="IPR040256">
    <property type="entry name" value="At4g02000-like"/>
</dbReference>
<dbReference type="Pfam" id="PF14111">
    <property type="entry name" value="DUF4283"/>
    <property type="match status" value="1"/>
</dbReference>
<feature type="domain" description="DUF4283" evidence="2">
    <location>
        <begin position="71"/>
        <end position="153"/>
    </location>
</feature>
<feature type="compositionally biased region" description="Polar residues" evidence="1">
    <location>
        <begin position="1"/>
        <end position="13"/>
    </location>
</feature>
<dbReference type="PANTHER" id="PTHR31286">
    <property type="entry name" value="GLYCINE-RICH CELL WALL STRUCTURAL PROTEIN 1.8-LIKE"/>
    <property type="match status" value="1"/>
</dbReference>
<sequence>MSTRSHPQQTQPMGNLPKAATNQGDSRKAPSSWADKVKVTNANTRYSLDPMPRLPMGQQLIIPEDVMEGVDQWMRCLVDFFPGSKMPYHAINNMGMRVWRTKGLESVTTTANGFILFRFKSQENLQGVLEQGPWLFGGKHLILQQWNPRFQFDASQIKTLPVWIRLRGLPLPLWTTKGLSLVDSMVGKPLSCDEATHRCSRLEYARICVEIDAEMAYVHKFEVVTPLSLQPITIHVDYEWKPARCNTCKVFGHSCGETVEKARLATMLAADKTPTQAMQNLGHNEEADANKKPESKDETRPDKGKQIAHVTTSIEPGGTEVDKTDMPRSKSVGQNGKMTKNLIYVDIRTDTFPCQASTNEGTGESSYANTEDSPSASLKTAKKKKGGKNKKAENRQ</sequence>
<feature type="compositionally biased region" description="Basic residues" evidence="1">
    <location>
        <begin position="380"/>
        <end position="389"/>
    </location>
</feature>
<reference evidence="3 4" key="1">
    <citation type="journal article" date="2023" name="Int. J. Mol. Sci.">
        <title>De Novo Assembly and Annotation of 11 Diverse Shrub Willow (Salix) Genomes Reveals Novel Gene Organization in Sex-Linked Regions.</title>
        <authorList>
            <person name="Hyden B."/>
            <person name="Feng K."/>
            <person name="Yates T.B."/>
            <person name="Jawdy S."/>
            <person name="Cereghino C."/>
            <person name="Smart L.B."/>
            <person name="Muchero W."/>
        </authorList>
    </citation>
    <scope>NUCLEOTIDE SEQUENCE [LARGE SCALE GENOMIC DNA]</scope>
    <source>
        <tissue evidence="3">Shoot tip</tissue>
    </source>
</reference>
<feature type="compositionally biased region" description="Polar residues" evidence="1">
    <location>
        <begin position="353"/>
        <end position="378"/>
    </location>
</feature>
<name>A0AAD6PAF1_9ROSI</name>
<dbReference type="AlphaFoldDB" id="A0AAD6PAF1"/>
<evidence type="ECO:0000313" key="3">
    <source>
        <dbReference type="EMBL" id="KAJ6422489.1"/>
    </source>
</evidence>
<protein>
    <recommendedName>
        <fullName evidence="2">DUF4283 domain-containing protein</fullName>
    </recommendedName>
</protein>
<feature type="region of interest" description="Disordered" evidence="1">
    <location>
        <begin position="353"/>
        <end position="396"/>
    </location>
</feature>
<dbReference type="Proteomes" id="UP001162972">
    <property type="component" value="Chromosome 19"/>
</dbReference>
<dbReference type="PANTHER" id="PTHR31286:SF99">
    <property type="entry name" value="DUF4283 DOMAIN-CONTAINING PROTEIN"/>
    <property type="match status" value="1"/>
</dbReference>